<name>A0A239DZT5_9FLAO</name>
<sequence>MTNAQNFLKINRERTGLSLQDMATIIGYDVGNLSKIESGKLDANMRIALAYHIILKIPLERLFKYHYPEITFDCMERASKLKSVLEEGYPTTTVVKRITNLDIVIERLEGLHTHYASA</sequence>
<reference evidence="2 3" key="1">
    <citation type="submission" date="2017-06" db="EMBL/GenBank/DDBJ databases">
        <authorList>
            <person name="Kim H.J."/>
            <person name="Triplett B.A."/>
        </authorList>
    </citation>
    <scope>NUCLEOTIDE SEQUENCE [LARGE SCALE GENOMIC DNA]</scope>
    <source>
        <strain evidence="2 3">DSM 25597</strain>
    </source>
</reference>
<dbReference type="OrthoDB" id="1446199at2"/>
<dbReference type="PROSITE" id="PS50943">
    <property type="entry name" value="HTH_CROC1"/>
    <property type="match status" value="1"/>
</dbReference>
<dbReference type="Gene3D" id="1.10.260.40">
    <property type="entry name" value="lambda repressor-like DNA-binding domains"/>
    <property type="match status" value="1"/>
</dbReference>
<dbReference type="GO" id="GO:0003677">
    <property type="term" value="F:DNA binding"/>
    <property type="evidence" value="ECO:0007669"/>
    <property type="project" value="UniProtKB-KW"/>
</dbReference>
<accession>A0A239DZT5</accession>
<dbReference type="AlphaFoldDB" id="A0A239DZT5"/>
<dbReference type="InterPro" id="IPR001387">
    <property type="entry name" value="Cro/C1-type_HTH"/>
</dbReference>
<dbReference type="SMART" id="SM00530">
    <property type="entry name" value="HTH_XRE"/>
    <property type="match status" value="1"/>
</dbReference>
<dbReference type="Proteomes" id="UP000198379">
    <property type="component" value="Unassembled WGS sequence"/>
</dbReference>
<dbReference type="SUPFAM" id="SSF47413">
    <property type="entry name" value="lambda repressor-like DNA-binding domains"/>
    <property type="match status" value="1"/>
</dbReference>
<evidence type="ECO:0000313" key="2">
    <source>
        <dbReference type="EMBL" id="SNS37538.1"/>
    </source>
</evidence>
<organism evidence="2 3">
    <name type="scientific">Dokdonia pacifica</name>
    <dbReference type="NCBI Taxonomy" id="1627892"/>
    <lineage>
        <taxon>Bacteria</taxon>
        <taxon>Pseudomonadati</taxon>
        <taxon>Bacteroidota</taxon>
        <taxon>Flavobacteriia</taxon>
        <taxon>Flavobacteriales</taxon>
        <taxon>Flavobacteriaceae</taxon>
        <taxon>Dokdonia</taxon>
    </lineage>
</organism>
<dbReference type="CDD" id="cd00093">
    <property type="entry name" value="HTH_XRE"/>
    <property type="match status" value="1"/>
</dbReference>
<dbReference type="Pfam" id="PF01381">
    <property type="entry name" value="HTH_3"/>
    <property type="match status" value="1"/>
</dbReference>
<evidence type="ECO:0000313" key="3">
    <source>
        <dbReference type="Proteomes" id="UP000198379"/>
    </source>
</evidence>
<keyword evidence="3" id="KW-1185">Reference proteome</keyword>
<proteinExistence type="predicted"/>
<keyword evidence="2" id="KW-0238">DNA-binding</keyword>
<feature type="domain" description="HTH cro/C1-type" evidence="1">
    <location>
        <begin position="8"/>
        <end position="62"/>
    </location>
</feature>
<evidence type="ECO:0000259" key="1">
    <source>
        <dbReference type="PROSITE" id="PS50943"/>
    </source>
</evidence>
<dbReference type="EMBL" id="FZNY01000013">
    <property type="protein sequence ID" value="SNS37538.1"/>
    <property type="molecule type" value="Genomic_DNA"/>
</dbReference>
<dbReference type="RefSeq" id="WP_089373970.1">
    <property type="nucleotide sequence ID" value="NZ_BMEP01000004.1"/>
</dbReference>
<dbReference type="InterPro" id="IPR010982">
    <property type="entry name" value="Lambda_DNA-bd_dom_sf"/>
</dbReference>
<gene>
    <name evidence="2" type="ORF">SAMN06265376_1139</name>
</gene>
<protein>
    <submittedName>
        <fullName evidence="2">DNA-binding transcriptional regulator, XRE-family HTH domain</fullName>
    </submittedName>
</protein>